<keyword evidence="2" id="KW-1185">Reference proteome</keyword>
<gene>
    <name evidence="1" type="ORF">E3U43_016252</name>
</gene>
<sequence length="382" mass="42337">MCTLFLMWYSPVSLGLSPVSSRQRIADTERHQHADKLLFTIKTDCMMNFYRLAILLGASVCVCDGVHVTVPEKQQHAMLFQAVDLKCHFQTASTQTPVVQWWSPDLGSTSHLECSDKIRTVRIVASAQGRSLTLAEHYKGRDITIVDQASLRIGKLEWGDSGVYFCKVIISDDLEGKNEGQVELLVLGSTGQQDDLLPEFDVAIMPEWAFVGSVVLGSVLFLLLMGICWCQCCPHSCCCYVRCCCCPETCCCPRHLYEAGRKANGVPPAQPPAYPVLHSWCTYCGSSCTFIPHGSKDGLYPLSGEQPAWSQQPIRAELSSRRREHRLQTHLSDGPDEGAPAHRGPRRPIGAESGSAHAESKAQTGQRQPLRRRARQKVEHAL</sequence>
<protein>
    <submittedName>
        <fullName evidence="1">Uncharacterized protein</fullName>
    </submittedName>
</protein>
<accession>A0ACD3QHB4</accession>
<comment type="caution">
    <text evidence="1">The sequence shown here is derived from an EMBL/GenBank/DDBJ whole genome shotgun (WGS) entry which is preliminary data.</text>
</comment>
<organism evidence="1 2">
    <name type="scientific">Larimichthys crocea</name>
    <name type="common">Large yellow croaker</name>
    <name type="synonym">Pseudosciaena crocea</name>
    <dbReference type="NCBI Taxonomy" id="215358"/>
    <lineage>
        <taxon>Eukaryota</taxon>
        <taxon>Metazoa</taxon>
        <taxon>Chordata</taxon>
        <taxon>Craniata</taxon>
        <taxon>Vertebrata</taxon>
        <taxon>Euteleostomi</taxon>
        <taxon>Actinopterygii</taxon>
        <taxon>Neopterygii</taxon>
        <taxon>Teleostei</taxon>
        <taxon>Neoteleostei</taxon>
        <taxon>Acanthomorphata</taxon>
        <taxon>Eupercaria</taxon>
        <taxon>Sciaenidae</taxon>
        <taxon>Larimichthys</taxon>
    </lineage>
</organism>
<name>A0ACD3QHB4_LARCR</name>
<evidence type="ECO:0000313" key="2">
    <source>
        <dbReference type="Proteomes" id="UP000793456"/>
    </source>
</evidence>
<proteinExistence type="predicted"/>
<reference evidence="1" key="1">
    <citation type="submission" date="2018-11" db="EMBL/GenBank/DDBJ databases">
        <title>The sequence and de novo assembly of Larimichthys crocea genome using PacBio and Hi-C technologies.</title>
        <authorList>
            <person name="Xu P."/>
            <person name="Chen B."/>
            <person name="Zhou Z."/>
            <person name="Ke Q."/>
            <person name="Wu Y."/>
            <person name="Bai H."/>
            <person name="Pu F."/>
        </authorList>
    </citation>
    <scope>NUCLEOTIDE SEQUENCE</scope>
    <source>
        <tissue evidence="1">Muscle</tissue>
    </source>
</reference>
<evidence type="ECO:0000313" key="1">
    <source>
        <dbReference type="EMBL" id="TMS06493.1"/>
    </source>
</evidence>
<dbReference type="EMBL" id="CM011692">
    <property type="protein sequence ID" value="TMS06493.1"/>
    <property type="molecule type" value="Genomic_DNA"/>
</dbReference>
<dbReference type="Proteomes" id="UP000793456">
    <property type="component" value="Chromosome XIX"/>
</dbReference>